<evidence type="ECO:0000313" key="2">
    <source>
        <dbReference type="Proteomes" id="UP000824002"/>
    </source>
</evidence>
<dbReference type="InterPro" id="IPR058347">
    <property type="entry name" value="DUF8034"/>
</dbReference>
<reference evidence="1" key="1">
    <citation type="submission" date="2020-10" db="EMBL/GenBank/DDBJ databases">
        <authorList>
            <person name="Gilroy R."/>
        </authorList>
    </citation>
    <scope>NUCLEOTIDE SEQUENCE</scope>
    <source>
        <strain evidence="1">CHK199-13235</strain>
    </source>
</reference>
<dbReference type="EMBL" id="DVJP01000054">
    <property type="protein sequence ID" value="HIS76784.1"/>
    <property type="molecule type" value="Genomic_DNA"/>
</dbReference>
<gene>
    <name evidence="1" type="ORF">IAB51_08245</name>
</gene>
<dbReference type="AlphaFoldDB" id="A0A9D1FNH0"/>
<name>A0A9D1FNH0_9FIRM</name>
<organism evidence="1 2">
    <name type="scientific">Candidatus Merdivicinus excrementipullorum</name>
    <dbReference type="NCBI Taxonomy" id="2840867"/>
    <lineage>
        <taxon>Bacteria</taxon>
        <taxon>Bacillati</taxon>
        <taxon>Bacillota</taxon>
        <taxon>Clostridia</taxon>
        <taxon>Eubacteriales</taxon>
        <taxon>Oscillospiraceae</taxon>
        <taxon>Oscillospiraceae incertae sedis</taxon>
        <taxon>Candidatus Merdivicinus</taxon>
    </lineage>
</organism>
<sequence>MKEITATRRQTALPEWAVLERQLIRTMNQTPEFVLEKYTNLDGSMLWPTDPNYTSTDALDDMYESFHNWPLFYFAGGDEKFLTYSHRQFDAITEQFTHYSCGHGHPIVVKEYEQGYDWMHQGEGYEFFYLLNLADPENPKNRERSLRFAGFLLNEDPDAINYDPEHKVLKSCYLGSMGAAGRNFDGTPWMWADWKQWYGLPFHDLPGITTVDEMHDEKKAKRMAEAMRDRLAHSDTLVNLMSTSMVMNAFLHTGQDKYREWILEYTKAWRQRTAENGGLVPDNAGPDGKIGSEMNGKWYGGYYGWTWPHGFYFLADALTIACENEALLTGQTKGCDWIRSQYQQLLKLAIEKDGTFFIPQKHGDPGAIQEYHVNPEKVLCMDDSAKTTDNPSFSRLVEKDGWYEFMPLPQTQPIHLWFLSRQPEDFDFIWKTRDFRGHDWQEIKTFYSKFQGEHDLAWLNYLQGGFPDYPEKILLHNLKQTCTRMKEMDEDTEPPEEYTDSYLQKRNPITMEGLVQLTMGGPLPIYNGGLLEVSVCYFDPENRRPGLPEDVAALVKTVDASGICLELHNLHPIRSRKIVVQAGAFSEHNFQKAEADGKTYSINDCRFAVTLPGNTEITLRLEMDRYCNTPTYHRPF</sequence>
<reference evidence="1" key="2">
    <citation type="journal article" date="2021" name="PeerJ">
        <title>Extensive microbial diversity within the chicken gut microbiome revealed by metagenomics and culture.</title>
        <authorList>
            <person name="Gilroy R."/>
            <person name="Ravi A."/>
            <person name="Getino M."/>
            <person name="Pursley I."/>
            <person name="Horton D.L."/>
            <person name="Alikhan N.F."/>
            <person name="Baker D."/>
            <person name="Gharbi K."/>
            <person name="Hall N."/>
            <person name="Watson M."/>
            <person name="Adriaenssens E.M."/>
            <person name="Foster-Nyarko E."/>
            <person name="Jarju S."/>
            <person name="Secka A."/>
            <person name="Antonio M."/>
            <person name="Oren A."/>
            <person name="Chaudhuri R.R."/>
            <person name="La Ragione R."/>
            <person name="Hildebrand F."/>
            <person name="Pallen M.J."/>
        </authorList>
    </citation>
    <scope>NUCLEOTIDE SEQUENCE</scope>
    <source>
        <strain evidence="1">CHK199-13235</strain>
    </source>
</reference>
<proteinExistence type="predicted"/>
<comment type="caution">
    <text evidence="1">The sequence shown here is derived from an EMBL/GenBank/DDBJ whole genome shotgun (WGS) entry which is preliminary data.</text>
</comment>
<dbReference type="Pfam" id="PF26099">
    <property type="entry name" value="DUF8034"/>
    <property type="match status" value="1"/>
</dbReference>
<protein>
    <submittedName>
        <fullName evidence="1">Uncharacterized protein</fullName>
    </submittedName>
</protein>
<dbReference type="Proteomes" id="UP000824002">
    <property type="component" value="Unassembled WGS sequence"/>
</dbReference>
<evidence type="ECO:0000313" key="1">
    <source>
        <dbReference type="EMBL" id="HIS76784.1"/>
    </source>
</evidence>
<accession>A0A9D1FNH0</accession>